<proteinExistence type="predicted"/>
<sequence length="245" mass="27337">MEKERAEIVSVTLKDIFRGALPSPADLLPWYIPKCFWRSLVDTRHIAACETVTLARPLPSEQLANDQHCPAQPARDILLQCGISLARLHHALHVLVVSRNGGTVRRLLQLTKEHPADSLHVLVLSDRSSTVEEFLRSGDPDRVTVVRYGRAVTVGDIGSTSTVPAIHGVESDEEILLCGDGSREELYEQKLAKLFHSARLVLEQLRPEACRKGVDPCALYLYRTFPQATFVNGFKIKRLRLGTLD</sequence>
<reference evidence="1" key="1">
    <citation type="submission" date="2022-08" db="UniProtKB">
        <authorList>
            <consortium name="EnsemblMetazoa"/>
        </authorList>
    </citation>
    <scope>IDENTIFICATION</scope>
</reference>
<name>A0A8W7PED3_ANOCL</name>
<evidence type="ECO:0000313" key="1">
    <source>
        <dbReference type="EnsemblMetazoa" id="ACOM030341-PA.1"/>
    </source>
</evidence>
<accession>A0A8W7PED3</accession>
<protein>
    <submittedName>
        <fullName evidence="1">Uncharacterized protein</fullName>
    </submittedName>
</protein>
<dbReference type="EnsemblMetazoa" id="ACOM030341-RA">
    <property type="protein sequence ID" value="ACOM030341-PA.1"/>
    <property type="gene ID" value="ACOM030341"/>
</dbReference>
<dbReference type="Proteomes" id="UP000075882">
    <property type="component" value="Unassembled WGS sequence"/>
</dbReference>
<organism evidence="1">
    <name type="scientific">Anopheles coluzzii</name>
    <name type="common">African malaria mosquito</name>
    <dbReference type="NCBI Taxonomy" id="1518534"/>
    <lineage>
        <taxon>Eukaryota</taxon>
        <taxon>Metazoa</taxon>
        <taxon>Ecdysozoa</taxon>
        <taxon>Arthropoda</taxon>
        <taxon>Hexapoda</taxon>
        <taxon>Insecta</taxon>
        <taxon>Pterygota</taxon>
        <taxon>Neoptera</taxon>
        <taxon>Endopterygota</taxon>
        <taxon>Diptera</taxon>
        <taxon>Nematocera</taxon>
        <taxon>Culicoidea</taxon>
        <taxon>Culicidae</taxon>
        <taxon>Anophelinae</taxon>
        <taxon>Anopheles</taxon>
    </lineage>
</organism>
<dbReference type="AlphaFoldDB" id="A0A8W7PED3"/>